<sequence>MAKVFSGQVGIVPALDIETQERFDLVVKATSKVEGVVGYKLGLTSVLRLGLGEAMRRLRDLTDLPVLYDHQKAGPDMPDMAKKFTAMCAEAGVDGLILFPVAGPTAVDGFVGEALKAGIPPVVGGEIPVPDYGVSGGGYLVDDALDRILARSVAAGADHFVLPAHDAAKITRWSNWIGANVEKPLVFITGFGALGGTIEAALAASQACPRRFAIVGRLITEAADPAAAAAKLYAQMQAGEAVHP</sequence>
<gene>
    <name evidence="3" type="ORF">EZH22_05145</name>
</gene>
<dbReference type="AlphaFoldDB" id="A0A974PQE8"/>
<dbReference type="InterPro" id="IPR011060">
    <property type="entry name" value="RibuloseP-bd_barrel"/>
</dbReference>
<dbReference type="SMART" id="SM00934">
    <property type="entry name" value="OMPdecase"/>
    <property type="match status" value="1"/>
</dbReference>
<dbReference type="RefSeq" id="WP_203194683.1">
    <property type="nucleotide sequence ID" value="NZ_CP063362.1"/>
</dbReference>
<dbReference type="EMBL" id="CP063362">
    <property type="protein sequence ID" value="QRG07770.1"/>
    <property type="molecule type" value="Genomic_DNA"/>
</dbReference>
<dbReference type="Gene3D" id="3.20.20.70">
    <property type="entry name" value="Aldolase class I"/>
    <property type="match status" value="1"/>
</dbReference>
<evidence type="ECO:0000313" key="4">
    <source>
        <dbReference type="Proteomes" id="UP000596427"/>
    </source>
</evidence>
<evidence type="ECO:0000256" key="1">
    <source>
        <dbReference type="ARBA" id="ARBA00023239"/>
    </source>
</evidence>
<proteinExistence type="predicted"/>
<name>A0A974PQE8_9HYPH</name>
<feature type="domain" description="Orotidine 5'-phosphate decarboxylase" evidence="2">
    <location>
        <begin position="10"/>
        <end position="232"/>
    </location>
</feature>
<evidence type="ECO:0000313" key="3">
    <source>
        <dbReference type="EMBL" id="QRG07770.1"/>
    </source>
</evidence>
<dbReference type="Pfam" id="PF00215">
    <property type="entry name" value="OMPdecase"/>
    <property type="match status" value="1"/>
</dbReference>
<dbReference type="Proteomes" id="UP000596427">
    <property type="component" value="Chromosome"/>
</dbReference>
<dbReference type="InterPro" id="IPR013785">
    <property type="entry name" value="Aldolase_TIM"/>
</dbReference>
<dbReference type="InterPro" id="IPR001754">
    <property type="entry name" value="OMPdeCOase_dom"/>
</dbReference>
<keyword evidence="4" id="KW-1185">Reference proteome</keyword>
<keyword evidence="1" id="KW-0456">Lyase</keyword>
<reference evidence="3 4" key="1">
    <citation type="submission" date="2020-10" db="EMBL/GenBank/DDBJ databases">
        <title>Degradation of 1,4-Dioxane by Xanthobacter sp. YN2, via a Novel Group-2 Soluble Di-Iron Monooxygenase.</title>
        <authorList>
            <person name="Ma F."/>
            <person name="Wang Y."/>
            <person name="Yang J."/>
            <person name="Guo H."/>
            <person name="Su D."/>
            <person name="Yu L."/>
        </authorList>
    </citation>
    <scope>NUCLEOTIDE SEQUENCE [LARGE SCALE GENOMIC DNA]</scope>
    <source>
        <strain evidence="3 4">YN2</strain>
    </source>
</reference>
<dbReference type="GO" id="GO:0006207">
    <property type="term" value="P:'de novo' pyrimidine nucleobase biosynthetic process"/>
    <property type="evidence" value="ECO:0007669"/>
    <property type="project" value="InterPro"/>
</dbReference>
<organism evidence="3 4">
    <name type="scientific">Xanthobacter dioxanivorans</name>
    <dbReference type="NCBI Taxonomy" id="2528964"/>
    <lineage>
        <taxon>Bacteria</taxon>
        <taxon>Pseudomonadati</taxon>
        <taxon>Pseudomonadota</taxon>
        <taxon>Alphaproteobacteria</taxon>
        <taxon>Hyphomicrobiales</taxon>
        <taxon>Xanthobacteraceae</taxon>
        <taxon>Xanthobacter</taxon>
    </lineage>
</organism>
<protein>
    <submittedName>
        <fullName evidence="3">Orotidine 5-phosphate decarboxylase</fullName>
    </submittedName>
</protein>
<dbReference type="SUPFAM" id="SSF51366">
    <property type="entry name" value="Ribulose-phoshate binding barrel"/>
    <property type="match status" value="1"/>
</dbReference>
<evidence type="ECO:0000259" key="2">
    <source>
        <dbReference type="SMART" id="SM00934"/>
    </source>
</evidence>
<accession>A0A974PQE8</accession>
<dbReference type="GO" id="GO:0004590">
    <property type="term" value="F:orotidine-5'-phosphate decarboxylase activity"/>
    <property type="evidence" value="ECO:0007669"/>
    <property type="project" value="InterPro"/>
</dbReference>
<dbReference type="KEGG" id="xdi:EZH22_05145"/>